<reference evidence="2 3" key="1">
    <citation type="journal article" date="2018" name="Sci. Rep.">
        <title>Characterisation of pathogen-specific regions and novel effector candidates in Fusarium oxysporum f. sp. cepae.</title>
        <authorList>
            <person name="Armitage A.D."/>
            <person name="Taylor A."/>
            <person name="Sobczyk M.K."/>
            <person name="Baxter L."/>
            <person name="Greenfield B.P."/>
            <person name="Bates H.J."/>
            <person name="Wilson F."/>
            <person name="Jackson A.C."/>
            <person name="Ott S."/>
            <person name="Harrison R.J."/>
            <person name="Clarkson J.P."/>
        </authorList>
    </citation>
    <scope>NUCLEOTIDE SEQUENCE [LARGE SCALE GENOMIC DNA]</scope>
    <source>
        <strain evidence="2 3">Fp_A8</strain>
    </source>
</reference>
<evidence type="ECO:0000313" key="3">
    <source>
        <dbReference type="Proteomes" id="UP000283569"/>
    </source>
</evidence>
<sequence length="462" mass="51844">MKRQSVIKDFLCSMDRSVRQSTAISHYNFIAAIYRWLSLNDVANTILWMNVDSGPCGLTREAKSVRSIRLSVSDLSMILSASKKGIDRVRRRLELGETAIRTGECEELSGRDVATLVGIQKGLQRGVLAKHQLTRRGLIQHSCRYREVRRYVVLDARDFIPYLICLMCQTLANPQSAMEISVDCVEAHPVDPLKRRVIWDKYRAGRQQVLDVSADGRYSVPALVDDITQKTRVLRPIAGDFSARLFISPFGAGARTPNVQGWHNALAEFIKEHDLPDFNFVDIRASGAEALSTSGVGIESIQRKMQHSHPRTTQRYLSQHPPSSQARRRVATFIGKVLEEARRPTVRRYETVTGLQCSDPSSGVAPQSVVGKECLQYLQCATCPNSIVVIDSAKHVSRMLATLSSLERMKKEAAKSVDVRARYLAAFEETHQVLLALMERIPERVLEVARPLALKIPHLSME</sequence>
<evidence type="ECO:0000256" key="1">
    <source>
        <dbReference type="ARBA" id="ARBA00023172"/>
    </source>
</evidence>
<dbReference type="AlphaFoldDB" id="A0A420RV57"/>
<evidence type="ECO:0000313" key="2">
    <source>
        <dbReference type="EMBL" id="RKL20941.1"/>
    </source>
</evidence>
<name>A0A420RV57_GIBIN</name>
<organism evidence="2 3">
    <name type="scientific">Gibberella intermedia</name>
    <name type="common">Bulb rot disease fungus</name>
    <name type="synonym">Fusarium proliferatum</name>
    <dbReference type="NCBI Taxonomy" id="948311"/>
    <lineage>
        <taxon>Eukaryota</taxon>
        <taxon>Fungi</taxon>
        <taxon>Dikarya</taxon>
        <taxon>Ascomycota</taxon>
        <taxon>Pezizomycotina</taxon>
        <taxon>Sordariomycetes</taxon>
        <taxon>Hypocreomycetidae</taxon>
        <taxon>Hypocreales</taxon>
        <taxon>Nectriaceae</taxon>
        <taxon>Fusarium</taxon>
        <taxon>Fusarium fujikuroi species complex</taxon>
    </lineage>
</organism>
<dbReference type="SUPFAM" id="SSF56349">
    <property type="entry name" value="DNA breaking-rejoining enzymes"/>
    <property type="match status" value="1"/>
</dbReference>
<evidence type="ECO:0008006" key="4">
    <source>
        <dbReference type="Google" id="ProtNLM"/>
    </source>
</evidence>
<dbReference type="Gene3D" id="1.10.443.10">
    <property type="entry name" value="Intergrase catalytic core"/>
    <property type="match status" value="1"/>
</dbReference>
<gene>
    <name evidence="2" type="ORF">BFJ72_g14949</name>
</gene>
<protein>
    <recommendedName>
        <fullName evidence="4">Tyr recombinase domain-containing protein</fullName>
    </recommendedName>
</protein>
<dbReference type="Proteomes" id="UP000283569">
    <property type="component" value="Unassembled WGS sequence"/>
</dbReference>
<keyword evidence="1" id="KW-0233">DNA recombination</keyword>
<dbReference type="EMBL" id="MRDB01000146">
    <property type="protein sequence ID" value="RKL20941.1"/>
    <property type="molecule type" value="Genomic_DNA"/>
</dbReference>
<proteinExistence type="predicted"/>
<dbReference type="GO" id="GO:0003677">
    <property type="term" value="F:DNA binding"/>
    <property type="evidence" value="ECO:0007669"/>
    <property type="project" value="InterPro"/>
</dbReference>
<dbReference type="InterPro" id="IPR011010">
    <property type="entry name" value="DNA_brk_join_enz"/>
</dbReference>
<dbReference type="GO" id="GO:0006310">
    <property type="term" value="P:DNA recombination"/>
    <property type="evidence" value="ECO:0007669"/>
    <property type="project" value="UniProtKB-KW"/>
</dbReference>
<dbReference type="InterPro" id="IPR013762">
    <property type="entry name" value="Integrase-like_cat_sf"/>
</dbReference>
<dbReference type="GO" id="GO:0015074">
    <property type="term" value="P:DNA integration"/>
    <property type="evidence" value="ECO:0007669"/>
    <property type="project" value="InterPro"/>
</dbReference>
<accession>A0A420RV57</accession>
<comment type="caution">
    <text evidence="2">The sequence shown here is derived from an EMBL/GenBank/DDBJ whole genome shotgun (WGS) entry which is preliminary data.</text>
</comment>